<feature type="transmembrane region" description="Helical" evidence="1">
    <location>
        <begin position="15"/>
        <end position="39"/>
    </location>
</feature>
<dbReference type="EMBL" id="BARS01052749">
    <property type="protein sequence ID" value="GAG45320.1"/>
    <property type="molecule type" value="Genomic_DNA"/>
</dbReference>
<evidence type="ECO:0000313" key="2">
    <source>
        <dbReference type="EMBL" id="GAG45320.1"/>
    </source>
</evidence>
<keyword evidence="1" id="KW-0472">Membrane</keyword>
<dbReference type="Pfam" id="PF07963">
    <property type="entry name" value="N_methyl"/>
    <property type="match status" value="1"/>
</dbReference>
<dbReference type="AlphaFoldDB" id="X0XPZ7"/>
<protein>
    <recommendedName>
        <fullName evidence="3">Type II secretion system protein GspI C-terminal domain-containing protein</fullName>
    </recommendedName>
</protein>
<evidence type="ECO:0000256" key="1">
    <source>
        <dbReference type="SAM" id="Phobius"/>
    </source>
</evidence>
<evidence type="ECO:0008006" key="3">
    <source>
        <dbReference type="Google" id="ProtNLM"/>
    </source>
</evidence>
<dbReference type="InterPro" id="IPR012902">
    <property type="entry name" value="N_methyl_site"/>
</dbReference>
<accession>X0XPZ7</accession>
<proteinExistence type="predicted"/>
<organism evidence="2">
    <name type="scientific">marine sediment metagenome</name>
    <dbReference type="NCBI Taxonomy" id="412755"/>
    <lineage>
        <taxon>unclassified sequences</taxon>
        <taxon>metagenomes</taxon>
        <taxon>ecological metagenomes</taxon>
    </lineage>
</organism>
<keyword evidence="1" id="KW-1133">Transmembrane helix</keyword>
<name>X0XPZ7_9ZZZZ</name>
<gene>
    <name evidence="2" type="ORF">S01H1_78378</name>
</gene>
<comment type="caution">
    <text evidence="2">The sequence shown here is derived from an EMBL/GenBank/DDBJ whole genome shotgun (WGS) entry which is preliminary data.</text>
</comment>
<reference evidence="2" key="1">
    <citation type="journal article" date="2014" name="Front. Microbiol.">
        <title>High frequency of phylogenetically diverse reductive dehalogenase-homologous genes in deep subseafloor sedimentary metagenomes.</title>
        <authorList>
            <person name="Kawai M."/>
            <person name="Futagami T."/>
            <person name="Toyoda A."/>
            <person name="Takaki Y."/>
            <person name="Nishi S."/>
            <person name="Hori S."/>
            <person name="Arai W."/>
            <person name="Tsubouchi T."/>
            <person name="Morono Y."/>
            <person name="Uchiyama I."/>
            <person name="Ito T."/>
            <person name="Fujiyama A."/>
            <person name="Inagaki F."/>
            <person name="Takami H."/>
        </authorList>
    </citation>
    <scope>NUCLEOTIDE SEQUENCE</scope>
    <source>
        <strain evidence="2">Expedition CK06-06</strain>
    </source>
</reference>
<sequence>MNDQVNKQGFTLVELLISFALVFILITGTAQLTIHSLLVKRRADINLKSAELGSSMLEYIKSLPYESNELKEGFQTESVRGEGLLETFRIELRIQDISLNMKRVEIETFSEKYPQKNTRLVLFLSRELGF</sequence>
<keyword evidence="1" id="KW-0812">Transmembrane</keyword>